<evidence type="ECO:0000256" key="2">
    <source>
        <dbReference type="ARBA" id="ARBA00023043"/>
    </source>
</evidence>
<dbReference type="SMART" id="SM00248">
    <property type="entry name" value="ANK"/>
    <property type="match status" value="21"/>
</dbReference>
<feature type="region of interest" description="Disordered" evidence="4">
    <location>
        <begin position="2110"/>
        <end position="2145"/>
    </location>
</feature>
<dbReference type="Pfam" id="PF22939">
    <property type="entry name" value="WHD_GPIID"/>
    <property type="match status" value="1"/>
</dbReference>
<evidence type="ECO:0008006" key="9">
    <source>
        <dbReference type="Google" id="ProtNLM"/>
    </source>
</evidence>
<evidence type="ECO:0000259" key="5">
    <source>
        <dbReference type="Pfam" id="PF22939"/>
    </source>
</evidence>
<evidence type="ECO:0000313" key="7">
    <source>
        <dbReference type="EMBL" id="CEJ81498.1"/>
    </source>
</evidence>
<dbReference type="InterPro" id="IPR002110">
    <property type="entry name" value="Ankyrin_rpt"/>
</dbReference>
<dbReference type="OrthoDB" id="21416at2759"/>
<dbReference type="Gene3D" id="3.40.50.300">
    <property type="entry name" value="P-loop containing nucleotide triphosphate hydrolases"/>
    <property type="match status" value="1"/>
</dbReference>
<feature type="domain" description="GPI inositol-deacylase winged helix" evidence="5">
    <location>
        <begin position="362"/>
        <end position="440"/>
    </location>
</feature>
<feature type="repeat" description="ANK" evidence="3">
    <location>
        <begin position="599"/>
        <end position="631"/>
    </location>
</feature>
<gene>
    <name evidence="7" type="ORF">VHEMI01620</name>
</gene>
<evidence type="ECO:0000256" key="3">
    <source>
        <dbReference type="PROSITE-ProRule" id="PRU00023"/>
    </source>
</evidence>
<dbReference type="InterPro" id="IPR027417">
    <property type="entry name" value="P-loop_NTPase"/>
</dbReference>
<dbReference type="InterPro" id="IPR036770">
    <property type="entry name" value="Ankyrin_rpt-contain_sf"/>
</dbReference>
<evidence type="ECO:0000259" key="6">
    <source>
        <dbReference type="Pfam" id="PF24883"/>
    </source>
</evidence>
<dbReference type="Pfam" id="PF12796">
    <property type="entry name" value="Ank_2"/>
    <property type="match status" value="2"/>
</dbReference>
<feature type="repeat" description="ANK" evidence="3">
    <location>
        <begin position="1246"/>
        <end position="1278"/>
    </location>
</feature>
<evidence type="ECO:0000313" key="8">
    <source>
        <dbReference type="Proteomes" id="UP000039046"/>
    </source>
</evidence>
<dbReference type="HOGENOM" id="CLU_001540_1_0_1"/>
<protein>
    <recommendedName>
        <fullName evidence="9">NACHT domain-containing protein</fullName>
    </recommendedName>
</protein>
<organism evidence="7 8">
    <name type="scientific">[Torrubiella] hemipterigena</name>
    <dbReference type="NCBI Taxonomy" id="1531966"/>
    <lineage>
        <taxon>Eukaryota</taxon>
        <taxon>Fungi</taxon>
        <taxon>Dikarya</taxon>
        <taxon>Ascomycota</taxon>
        <taxon>Pezizomycotina</taxon>
        <taxon>Sordariomycetes</taxon>
        <taxon>Hypocreomycetidae</taxon>
        <taxon>Hypocreales</taxon>
        <taxon>Clavicipitaceae</taxon>
        <taxon>Clavicipitaceae incertae sedis</taxon>
        <taxon>'Torrubiella' clade</taxon>
    </lineage>
</organism>
<dbReference type="PANTHER" id="PTHR24198">
    <property type="entry name" value="ANKYRIN REPEAT AND PROTEIN KINASE DOMAIN-CONTAINING PROTEIN"/>
    <property type="match status" value="1"/>
</dbReference>
<evidence type="ECO:0000256" key="1">
    <source>
        <dbReference type="ARBA" id="ARBA00022737"/>
    </source>
</evidence>
<dbReference type="SUPFAM" id="SSF48403">
    <property type="entry name" value="Ankyrin repeat"/>
    <property type="match status" value="5"/>
</dbReference>
<dbReference type="Pfam" id="PF00023">
    <property type="entry name" value="Ank"/>
    <property type="match status" value="1"/>
</dbReference>
<feature type="compositionally biased region" description="Basic and acidic residues" evidence="4">
    <location>
        <begin position="2110"/>
        <end position="2122"/>
    </location>
</feature>
<dbReference type="Pfam" id="PF24883">
    <property type="entry name" value="NPHP3_N"/>
    <property type="match status" value="1"/>
</dbReference>
<feature type="repeat" description="ANK" evidence="3">
    <location>
        <begin position="1006"/>
        <end position="1038"/>
    </location>
</feature>
<proteinExistence type="predicted"/>
<dbReference type="Proteomes" id="UP000039046">
    <property type="component" value="Unassembled WGS sequence"/>
</dbReference>
<feature type="domain" description="Nephrocystin 3-like N-terminal" evidence="6">
    <location>
        <begin position="105"/>
        <end position="249"/>
    </location>
</feature>
<evidence type="ECO:0000256" key="4">
    <source>
        <dbReference type="SAM" id="MobiDB-lite"/>
    </source>
</evidence>
<reference evidence="7 8" key="1">
    <citation type="journal article" date="2015" name="Genome Announc.">
        <title>Draft Genome Sequence and Gene Annotation of the Entomopathogenic Fungus Verticillium hemipterigenum.</title>
        <authorList>
            <person name="Horn F."/>
            <person name="Habel A."/>
            <person name="Scharf D.H."/>
            <person name="Dworschak J."/>
            <person name="Brakhage A.A."/>
            <person name="Guthke R."/>
            <person name="Hertweck C."/>
            <person name="Linde J."/>
        </authorList>
    </citation>
    <scope>NUCLEOTIDE SEQUENCE [LARGE SCALE GENOMIC DNA]</scope>
</reference>
<dbReference type="Gene3D" id="1.25.40.20">
    <property type="entry name" value="Ankyrin repeat-containing domain"/>
    <property type="match status" value="9"/>
</dbReference>
<dbReference type="PROSITE" id="PS50297">
    <property type="entry name" value="ANK_REP_REGION"/>
    <property type="match status" value="4"/>
</dbReference>
<dbReference type="PRINTS" id="PR01415">
    <property type="entry name" value="ANKYRIN"/>
</dbReference>
<keyword evidence="1" id="KW-0677">Repeat</keyword>
<keyword evidence="2 3" id="KW-0040">ANK repeat</keyword>
<dbReference type="EMBL" id="CDHN01000001">
    <property type="protein sequence ID" value="CEJ81498.1"/>
    <property type="molecule type" value="Genomic_DNA"/>
</dbReference>
<name>A0A0A1SMD2_9HYPO</name>
<dbReference type="InterPro" id="IPR056884">
    <property type="entry name" value="NPHP3-like_N"/>
</dbReference>
<dbReference type="InterPro" id="IPR054471">
    <property type="entry name" value="GPIID_WHD"/>
</dbReference>
<feature type="repeat" description="ANK" evidence="3">
    <location>
        <begin position="632"/>
        <end position="664"/>
    </location>
</feature>
<keyword evidence="8" id="KW-1185">Reference proteome</keyword>
<dbReference type="STRING" id="1531966.A0A0A1SMD2"/>
<accession>A0A0A1SMD2</accession>
<dbReference type="PROSITE" id="PS50088">
    <property type="entry name" value="ANK_REPEAT"/>
    <property type="match status" value="4"/>
</dbReference>
<dbReference type="PANTHER" id="PTHR24198:SF165">
    <property type="entry name" value="ANKYRIN REPEAT-CONTAINING PROTEIN-RELATED"/>
    <property type="match status" value="1"/>
</dbReference>
<sequence length="2145" mass="237653">MAEKNSTDTLDDFAVVERDNVPVVPLMAGESLHDKRKKVLDWLQPTDYLSPGNEYMKHRHAHIPGTGEWVQASPIFRSWCGESQPDKVGLDTDSGYHYIAPKTAHSASCLHIRGVAGSGKSVFSASTIHQLQRAGHIVLFFFFRQIVDKNHAAKYLVRDFAAQLLPHCDALVSELIQLSTSIAISDVGIGPLWSAVCKMLVEGNVGQQVFCVVDALDEMDNEDFPDMMERLITLGLSNPQTVKMMVTGRPLPKIELAIQNKGIVQLKLDPVLLSPDVARYVDARMASLEPRLSDDRCSLVTTAICQRASGLFLHARLITDNLAQNLQEGRITEETLPESLESLPMSLRHVYEEMLRENSMRSGVSMNDQAKILTCVTHASRPLRLIELGSLVAQMLNADLKRGKELVRASCGRLLELLEDETVSVIHHSFTEFLHDNDRSALPDAFPVLENSPAHDMFVVLCLEYLNSCPHFDPGENSHDYDLENSTYRAEQARRNAIRTELRLSHPLAAYAIENLGFHFTKSGNMPNNRGIKTLDAYFMPNRPAFETWILMNCPPDISTRTSSLHLFINTAQDNAMPLFVIQHIVQANPLLVDLTDCLGRTPLNIAAKIGRCDVMQLLLSKGANPETGDNTGQTPLHSAILGGRESATQLLLDAGVDPLIKTLPVYDGWSVAFDCRVQLSEEQAQKRCKTALSMAMSGQSLAIRTKFLSLVPVAENTSVFHSAETVDTLEAILKTGTVDINSYGPKREYPFRRDFQTTKLFEVAATKKLDMAQVLLNYGADPMRREPGQPTVLHAMAGSQRPYNTWYKEDQEKLNDLVKSLVHAGADINATMDERKPQNDGGYAPLHLAVRRSTYFSLTGSESHEEVFTEALLKAGADPNKVTSTGQAPIHLINPWNAELVRVLVKHGAVINQINNHGRTALLELLYQLVRNGRSSIPRHELVAESLNALLDFGADPSIMDKFDNGVFHYIVKALHVLDHECYLPLVEKLLQRADLGLLNRPNMDGDSPIHGYGTLGSLEILKLMIRAGMCIDARDKRGDTVLHMMQCKYDTSTADLNRLVAIGADPNATGRGGQSLFRAAIGLCKPLDWLKYVLKINTAPFPVDDDGNTILHHISKCYGETLELVCDLVVPAGANPLAKNRHGQSVFHTMASRNARAVLNSPHFEELDINEQDVDGFTPLHYIRSETHVAELLDKGADISIKAKNGMSPLHCAAKAGAACAVELLISLYRGHSTLSQEINALGDGKSPLHYACQAGSYTTVAVLLRAGADPGVVDPEGWTPLHMLSKFIPTKPWSDVEPITSRTPEIVQMLVRQGINLDATVTHMLDGKQPPVRATALDLAVDAKRWELVRELIACGAIVPEKYRDSEEFLLNTDKELALVVAQKMEAKLAEEISGLSEQERSKRRYHNHMWRGRWSSAYEPESKVEGWIHSPEVIFTPRKYANGVSIPERYVFGAPLAEYEFDIIKEYYAHKGDIFDDPENIDGFMKVLVSEGYESLLRYFMGNRLHRENPTKPDGEGRTKLPGLTLLGTCCSNTSPSMHIIEWLVDEIGVDIDGKHADQSIPHTYYNAPLHILAKGCSFWHVEAAKYLISKGANVDVRNTGDQTPLCIALDESERRGRWNLDFARLLLECGANTDVFHTSIFGRIKDPRLVQLVAASGVDMSRHSHCLSDNIMHSMLPETVKALLDAGADPNDFLEGESYDSDDGNSDEVDGEQIDKIETVASFDARYALHEAASRRSIDDHDDYPLENRVTVISLLLSSGTNPFLTYSDGSFILQQIVRDRGLAKQCLSMMKEHKPDHRGRYGRTLIIEASIPGAQRFAPYEYDYRDNDEKKKEITVMGDVIKLLVDLGADITLADDRGRTALHWMCTQKVPFDLEAKEAFKALLAKNPQIVEIADNEANTPLALALGSYSNKHASMDFAIRELVAAGADTSILQPISGNSVLHRVAQWLTKEGRETAGEVKALFSDLAPLLDINMRNKAGESALAIALATPFPPPGEFHSSTNPDCVETSAVAAIELLLGLGAKVDTVDAKGRGLLHVTAERPINEERSHSWREESMIEKTFVKLLDLGLDPHLEDNQLHTPIDIAVARDLDGVVKLFSEEGRRAAEERKVKRESTEDSSTSQRKSSHSDTDDDGEHDE</sequence>